<dbReference type="EMBL" id="LAZR01000262">
    <property type="protein sequence ID" value="KKN78471.1"/>
    <property type="molecule type" value="Genomic_DNA"/>
</dbReference>
<reference evidence="1" key="1">
    <citation type="journal article" date="2015" name="Nature">
        <title>Complex archaea that bridge the gap between prokaryotes and eukaryotes.</title>
        <authorList>
            <person name="Spang A."/>
            <person name="Saw J.H."/>
            <person name="Jorgensen S.L."/>
            <person name="Zaremba-Niedzwiedzka K."/>
            <person name="Martijn J."/>
            <person name="Lind A.E."/>
            <person name="van Eijk R."/>
            <person name="Schleper C."/>
            <person name="Guy L."/>
            <person name="Ettema T.J."/>
        </authorList>
    </citation>
    <scope>NUCLEOTIDE SEQUENCE</scope>
</reference>
<evidence type="ECO:0000313" key="1">
    <source>
        <dbReference type="EMBL" id="KKN78471.1"/>
    </source>
</evidence>
<comment type="caution">
    <text evidence="1">The sequence shown here is derived from an EMBL/GenBank/DDBJ whole genome shotgun (WGS) entry which is preliminary data.</text>
</comment>
<organism evidence="1">
    <name type="scientific">marine sediment metagenome</name>
    <dbReference type="NCBI Taxonomy" id="412755"/>
    <lineage>
        <taxon>unclassified sequences</taxon>
        <taxon>metagenomes</taxon>
        <taxon>ecological metagenomes</taxon>
    </lineage>
</organism>
<name>A0A0F9VYG9_9ZZZZ</name>
<proteinExistence type="predicted"/>
<accession>A0A0F9VYG9</accession>
<gene>
    <name evidence="1" type="ORF">LCGC14_0350030</name>
</gene>
<sequence>MICPLPSDTKPGYISSGDCYGEECAWWDKTKGCCVILRLADIARAIRER</sequence>
<dbReference type="AlphaFoldDB" id="A0A0F9VYG9"/>
<protein>
    <submittedName>
        <fullName evidence="1">Uncharacterized protein</fullName>
    </submittedName>
</protein>